<evidence type="ECO:0008006" key="5">
    <source>
        <dbReference type="Google" id="ProtNLM"/>
    </source>
</evidence>
<feature type="region of interest" description="Disordered" evidence="1">
    <location>
        <begin position="55"/>
        <end position="82"/>
    </location>
</feature>
<gene>
    <name evidence="3" type="ORF">LARSCL_LOCUS18170</name>
</gene>
<reference evidence="3 4" key="1">
    <citation type="submission" date="2024-04" db="EMBL/GenBank/DDBJ databases">
        <authorList>
            <person name="Rising A."/>
            <person name="Reimegard J."/>
            <person name="Sonavane S."/>
            <person name="Akerstrom W."/>
            <person name="Nylinder S."/>
            <person name="Hedman E."/>
            <person name="Kallberg Y."/>
        </authorList>
    </citation>
    <scope>NUCLEOTIDE SEQUENCE [LARGE SCALE GENOMIC DNA]</scope>
</reference>
<proteinExistence type="predicted"/>
<evidence type="ECO:0000313" key="3">
    <source>
        <dbReference type="EMBL" id="CAL1293407.1"/>
    </source>
</evidence>
<keyword evidence="4" id="KW-1185">Reference proteome</keyword>
<evidence type="ECO:0000256" key="1">
    <source>
        <dbReference type="SAM" id="MobiDB-lite"/>
    </source>
</evidence>
<feature type="signal peptide" evidence="2">
    <location>
        <begin position="1"/>
        <end position="25"/>
    </location>
</feature>
<protein>
    <recommendedName>
        <fullName evidence="5">Secreted protein</fullName>
    </recommendedName>
</protein>
<sequence>MVFNIKKIVFLIFILLVGFFKLSVGDIELESAHGYLTLPPEDGPGYEEASAAFAEASAGEGMPSDGEGKPSAQMMNGGVPYQ</sequence>
<comment type="caution">
    <text evidence="3">The sequence shown here is derived from an EMBL/GenBank/DDBJ whole genome shotgun (WGS) entry which is preliminary data.</text>
</comment>
<dbReference type="EMBL" id="CAXIEN010000325">
    <property type="protein sequence ID" value="CAL1293407.1"/>
    <property type="molecule type" value="Genomic_DNA"/>
</dbReference>
<name>A0AAV2BB21_9ARAC</name>
<feature type="chain" id="PRO_5043763291" description="Secreted protein" evidence="2">
    <location>
        <begin position="26"/>
        <end position="82"/>
    </location>
</feature>
<evidence type="ECO:0000256" key="2">
    <source>
        <dbReference type="SAM" id="SignalP"/>
    </source>
</evidence>
<keyword evidence="2" id="KW-0732">Signal</keyword>
<dbReference type="Proteomes" id="UP001497382">
    <property type="component" value="Unassembled WGS sequence"/>
</dbReference>
<dbReference type="AlphaFoldDB" id="A0AAV2BB21"/>
<evidence type="ECO:0000313" key="4">
    <source>
        <dbReference type="Proteomes" id="UP001497382"/>
    </source>
</evidence>
<accession>A0AAV2BB21</accession>
<organism evidence="3 4">
    <name type="scientific">Larinioides sclopetarius</name>
    <dbReference type="NCBI Taxonomy" id="280406"/>
    <lineage>
        <taxon>Eukaryota</taxon>
        <taxon>Metazoa</taxon>
        <taxon>Ecdysozoa</taxon>
        <taxon>Arthropoda</taxon>
        <taxon>Chelicerata</taxon>
        <taxon>Arachnida</taxon>
        <taxon>Araneae</taxon>
        <taxon>Araneomorphae</taxon>
        <taxon>Entelegynae</taxon>
        <taxon>Araneoidea</taxon>
        <taxon>Araneidae</taxon>
        <taxon>Larinioides</taxon>
    </lineage>
</organism>